<organism evidence="3">
    <name type="scientific">Crithidia mellificae</name>
    <dbReference type="NCBI Taxonomy" id="796356"/>
    <lineage>
        <taxon>Eukaryota</taxon>
        <taxon>Discoba</taxon>
        <taxon>Euglenozoa</taxon>
        <taxon>Kinetoplastea</taxon>
        <taxon>Metakinetoplastina</taxon>
        <taxon>Trypanosomatida</taxon>
        <taxon>Trypanosomatidae</taxon>
        <taxon>Leishmaniinae</taxon>
        <taxon>Crithidia</taxon>
    </lineage>
</organism>
<evidence type="ECO:0000256" key="2">
    <source>
        <dbReference type="ARBA" id="ARBA00023235"/>
    </source>
</evidence>
<dbReference type="PANTHER" id="PTHR31689:SF0">
    <property type="entry name" value="DIAMINOPIMELATE EPIMERASE"/>
    <property type="match status" value="1"/>
</dbReference>
<keyword evidence="2" id="KW-0413">Isomerase</keyword>
<accession>V9LTS4</accession>
<evidence type="ECO:0000256" key="1">
    <source>
        <dbReference type="ARBA" id="ARBA00010219"/>
    </source>
</evidence>
<protein>
    <submittedName>
        <fullName evidence="3">Diaminopimelate epimerase</fullName>
    </submittedName>
</protein>
<dbReference type="GO" id="GO:0005829">
    <property type="term" value="C:cytosol"/>
    <property type="evidence" value="ECO:0007669"/>
    <property type="project" value="TreeGrafter"/>
</dbReference>
<dbReference type="Gene3D" id="3.10.310.10">
    <property type="entry name" value="Diaminopimelate Epimerase, Chain A, domain 1"/>
    <property type="match status" value="2"/>
</dbReference>
<reference evidence="3" key="1">
    <citation type="submission" date="2011-12" db="EMBL/GenBank/DDBJ databases">
        <title>The Crithidia mellificae genome.</title>
        <authorList>
            <person name="Runckel C."/>
            <person name="Flenniken M."/>
            <person name="Ruby J.G."/>
            <person name="DeRisi J."/>
        </authorList>
    </citation>
    <scope>NUCLEOTIDE SEQUENCE</scope>
    <source>
        <strain evidence="3">SF</strain>
    </source>
</reference>
<dbReference type="SUPFAM" id="SSF54506">
    <property type="entry name" value="Diaminopimelate epimerase-like"/>
    <property type="match status" value="2"/>
</dbReference>
<dbReference type="GO" id="GO:0008837">
    <property type="term" value="F:diaminopimelate epimerase activity"/>
    <property type="evidence" value="ECO:0007669"/>
    <property type="project" value="InterPro"/>
</dbReference>
<comment type="similarity">
    <text evidence="1">Belongs to the diaminopimelate epimerase family.</text>
</comment>
<dbReference type="PANTHER" id="PTHR31689">
    <property type="entry name" value="DIAMINOPIMELATE EPIMERASE, CHLOROPLASTIC"/>
    <property type="match status" value="1"/>
</dbReference>
<name>V9LTS4_CRIME</name>
<dbReference type="Pfam" id="PF01678">
    <property type="entry name" value="DAP_epimerase"/>
    <property type="match status" value="2"/>
</dbReference>
<dbReference type="GO" id="GO:0009089">
    <property type="term" value="P:lysine biosynthetic process via diaminopimelate"/>
    <property type="evidence" value="ECO:0007669"/>
    <property type="project" value="InterPro"/>
</dbReference>
<evidence type="ECO:0000313" key="3">
    <source>
        <dbReference type="EMBL" id="AFU73929.1"/>
    </source>
</evidence>
<dbReference type="EMBL" id="JQ247771">
    <property type="protein sequence ID" value="AFU73929.1"/>
    <property type="molecule type" value="Genomic_DNA"/>
</dbReference>
<dbReference type="AlphaFoldDB" id="V9LTS4"/>
<proteinExistence type="inferred from homology"/>
<sequence>MAHTLIEFTKMHSSGNDYIYVNVIKYPLANPAELSVRWSAAHTGIGSDGLVLIGASAVADFSMRMFNSDGSEARMCGNAAICVGKFLYDKKLTRSTDVTLETLSGVRELRLHVSDGAVHNVTVNMGRPYIRDLDMAVQSAAVSVIGAAISMGNPHFVIYVDDVATVGLARVGPLIEYHSLFEDRTNVEFAHVCADGTIRMRVWERGSGVTQGCGSGACATVVAAIARGRVPHHCVSVQMDGGTVHVQWEESDGSAWLTGRAVSVYEGVIAV</sequence>
<dbReference type="NCBIfam" id="TIGR00652">
    <property type="entry name" value="DapF"/>
    <property type="match status" value="1"/>
</dbReference>
<dbReference type="HAMAP" id="MF_00197">
    <property type="entry name" value="DAP_epimerase"/>
    <property type="match status" value="1"/>
</dbReference>
<dbReference type="InterPro" id="IPR001653">
    <property type="entry name" value="DAP_epimerase_DapF"/>
</dbReference>